<reference evidence="2 3" key="1">
    <citation type="journal article" date="2024" name="J Genomics">
        <title>Draft genome sequencing and assembly of Favolaschia claudopus CIRM-BRFM 2984 isolated from oak limbs.</title>
        <authorList>
            <person name="Navarro D."/>
            <person name="Drula E."/>
            <person name="Chaduli D."/>
            <person name="Cazenave R."/>
            <person name="Ahrendt S."/>
            <person name="Wang J."/>
            <person name="Lipzen A."/>
            <person name="Daum C."/>
            <person name="Barry K."/>
            <person name="Grigoriev I.V."/>
            <person name="Favel A."/>
            <person name="Rosso M.N."/>
            <person name="Martin F."/>
        </authorList>
    </citation>
    <scope>NUCLEOTIDE SEQUENCE [LARGE SCALE GENOMIC DNA]</scope>
    <source>
        <strain evidence="2 3">CIRM-BRFM 2984</strain>
    </source>
</reference>
<proteinExistence type="predicted"/>
<gene>
    <name evidence="2" type="ORF">R3P38DRAFT_3219413</name>
</gene>
<evidence type="ECO:0000313" key="3">
    <source>
        <dbReference type="Proteomes" id="UP001362999"/>
    </source>
</evidence>
<organism evidence="2 3">
    <name type="scientific">Favolaschia claudopus</name>
    <dbReference type="NCBI Taxonomy" id="2862362"/>
    <lineage>
        <taxon>Eukaryota</taxon>
        <taxon>Fungi</taxon>
        <taxon>Dikarya</taxon>
        <taxon>Basidiomycota</taxon>
        <taxon>Agaricomycotina</taxon>
        <taxon>Agaricomycetes</taxon>
        <taxon>Agaricomycetidae</taxon>
        <taxon>Agaricales</taxon>
        <taxon>Marasmiineae</taxon>
        <taxon>Mycenaceae</taxon>
        <taxon>Favolaschia</taxon>
    </lineage>
</organism>
<evidence type="ECO:0000256" key="1">
    <source>
        <dbReference type="SAM" id="MobiDB-lite"/>
    </source>
</evidence>
<comment type="caution">
    <text evidence="2">The sequence shown here is derived from an EMBL/GenBank/DDBJ whole genome shotgun (WGS) entry which is preliminary data.</text>
</comment>
<keyword evidence="3" id="KW-1185">Reference proteome</keyword>
<dbReference type="Proteomes" id="UP001362999">
    <property type="component" value="Unassembled WGS sequence"/>
</dbReference>
<dbReference type="EMBL" id="JAWWNJ010000090">
    <property type="protein sequence ID" value="KAK6997420.1"/>
    <property type="molecule type" value="Genomic_DNA"/>
</dbReference>
<dbReference type="AlphaFoldDB" id="A0AAW0A306"/>
<feature type="compositionally biased region" description="Basic and acidic residues" evidence="1">
    <location>
        <begin position="314"/>
        <end position="336"/>
    </location>
</feature>
<protein>
    <submittedName>
        <fullName evidence="2">Uncharacterized protein</fullName>
    </submittedName>
</protein>
<evidence type="ECO:0000313" key="2">
    <source>
        <dbReference type="EMBL" id="KAK6997420.1"/>
    </source>
</evidence>
<name>A0AAW0A306_9AGAR</name>
<accession>A0AAW0A306</accession>
<feature type="region of interest" description="Disordered" evidence="1">
    <location>
        <begin position="309"/>
        <end position="385"/>
    </location>
</feature>
<sequence length="385" mass="42393">MAVDSAINVCNVVSVPLVVQTNLISAVHFNQPFKVEDRTLLVYNDELKRVRVLVWGCVLPVALRTPCNDAPASFCAYHVAPGSLRSGIVDAGRDNTHLRAHLRAPIFDRLLVAIDQVVRWRPPQALERVVRNPPRRVVGRDLDTYDALSLQFTLPGVQEFVRDYSRAPLAPTKFEYNRLLAIEDQNLVNFINYCSVQLYSEWPVPPAEFVAKQVSNARKLVNIVLNPLKDLNNSIGEITDCPAMEAILNSHPLPPGFYVPHKSAPELPDFGLWDSKGIRDTPLDAWLQITGSASPAVLRLSIVPENRTSSSARSHLELRGEGGLEAESSKQKRAGKEVVASLAGDQTEDKAEGLLAPPLKRAISRDVDGRRPPGGFSIALQSVTD</sequence>